<feature type="compositionally biased region" description="Basic and acidic residues" evidence="1">
    <location>
        <begin position="294"/>
        <end position="305"/>
    </location>
</feature>
<evidence type="ECO:0000313" key="3">
    <source>
        <dbReference type="EMBL" id="OMH24846.1"/>
    </source>
</evidence>
<feature type="compositionally biased region" description="Pro residues" evidence="1">
    <location>
        <begin position="209"/>
        <end position="260"/>
    </location>
</feature>
<dbReference type="AlphaFoldDB" id="A0A1R1LBH1"/>
<reference evidence="3 4" key="1">
    <citation type="submission" date="2016-12" db="EMBL/GenBank/DDBJ databases">
        <title>Draft genome of Tersicoccus phoenicis 1P05MA.</title>
        <authorList>
            <person name="Nakajima Y."/>
            <person name="Yoshizawa S."/>
            <person name="Nakamura K."/>
            <person name="Ogura Y."/>
            <person name="Hayashi T."/>
            <person name="Kogure K."/>
        </authorList>
    </citation>
    <scope>NUCLEOTIDE SEQUENCE [LARGE SCALE GENOMIC DNA]</scope>
    <source>
        <strain evidence="3 4">1p05MA</strain>
    </source>
</reference>
<dbReference type="InterPro" id="IPR008613">
    <property type="entry name" value="Excalibur_Ca-bd_domain"/>
</dbReference>
<dbReference type="STRING" id="554083.BKD30_07220"/>
<dbReference type="PANTHER" id="PTHR24094">
    <property type="entry name" value="SECRETED PROTEIN"/>
    <property type="match status" value="1"/>
</dbReference>
<sequence>MKTAPATGTVGGASAVGVATARAQLAALQVKGRAPLTGYSRDQFGQAWLDVDRNGCDTRNDMLRAQLTAVVFANSGQCRVASGTLADPYTGTTIPFVRGQGTSEKVQIDHLVALADAWQKGAQQLSAQQRAAFANDPVNLQATDGPTNQRKGAGDAATWLPPNTAYRCTYVSRQISVKATYRLWVTGAEKAAMTRVLDACGTTGGVVPAPIPADRPPATPAPAAPAPAPAQPVPAAPAPAPAAPAAPAPAAPAPAAPAPAAPAPAAAAYYKNCTAARAAGVAPLLRGQPGYAPRLDRDGDGIACE</sequence>
<dbReference type="Pfam" id="PF07510">
    <property type="entry name" value="GmrSD_C"/>
    <property type="match status" value="1"/>
</dbReference>
<evidence type="ECO:0000259" key="2">
    <source>
        <dbReference type="SMART" id="SM00894"/>
    </source>
</evidence>
<dbReference type="SMART" id="SM00894">
    <property type="entry name" value="Excalibur"/>
    <property type="match status" value="1"/>
</dbReference>
<accession>A0A1R1LBH1</accession>
<name>A0A1R1LBH1_9MICC</name>
<organism evidence="3 4">
    <name type="scientific">Tersicoccus phoenicis</name>
    <dbReference type="NCBI Taxonomy" id="554083"/>
    <lineage>
        <taxon>Bacteria</taxon>
        <taxon>Bacillati</taxon>
        <taxon>Actinomycetota</taxon>
        <taxon>Actinomycetes</taxon>
        <taxon>Micrococcales</taxon>
        <taxon>Micrococcaceae</taxon>
        <taxon>Tersicoccus</taxon>
    </lineage>
</organism>
<proteinExistence type="predicted"/>
<keyword evidence="4" id="KW-1185">Reference proteome</keyword>
<dbReference type="EMBL" id="MRDE01000046">
    <property type="protein sequence ID" value="OMH24846.1"/>
    <property type="molecule type" value="Genomic_DNA"/>
</dbReference>
<comment type="caution">
    <text evidence="3">The sequence shown here is derived from an EMBL/GenBank/DDBJ whole genome shotgun (WGS) entry which is preliminary data.</text>
</comment>
<evidence type="ECO:0000256" key="1">
    <source>
        <dbReference type="SAM" id="MobiDB-lite"/>
    </source>
</evidence>
<protein>
    <submittedName>
        <fullName evidence="3">Deoxyribonuclease</fullName>
    </submittedName>
</protein>
<feature type="region of interest" description="Disordered" evidence="1">
    <location>
        <begin position="208"/>
        <end position="260"/>
    </location>
</feature>
<dbReference type="PANTHER" id="PTHR24094:SF15">
    <property type="entry name" value="AMP-DEPENDENT SYNTHETASE_LIGASE DOMAIN-CONTAINING PROTEIN-RELATED"/>
    <property type="match status" value="1"/>
</dbReference>
<dbReference type="Proteomes" id="UP000187085">
    <property type="component" value="Unassembled WGS sequence"/>
</dbReference>
<evidence type="ECO:0000313" key="4">
    <source>
        <dbReference type="Proteomes" id="UP000187085"/>
    </source>
</evidence>
<gene>
    <name evidence="3" type="ORF">BKD30_07220</name>
</gene>
<feature type="region of interest" description="Disordered" evidence="1">
    <location>
        <begin position="286"/>
        <end position="305"/>
    </location>
</feature>
<dbReference type="InterPro" id="IPR011089">
    <property type="entry name" value="GmrSD_C"/>
</dbReference>
<dbReference type="Pfam" id="PF05901">
    <property type="entry name" value="Excalibur"/>
    <property type="match status" value="1"/>
</dbReference>
<feature type="domain" description="Excalibur calcium-binding" evidence="2">
    <location>
        <begin position="269"/>
        <end position="305"/>
    </location>
</feature>